<organism evidence="3 4">
    <name type="scientific">Schizopora paradoxa</name>
    <dbReference type="NCBI Taxonomy" id="27342"/>
    <lineage>
        <taxon>Eukaryota</taxon>
        <taxon>Fungi</taxon>
        <taxon>Dikarya</taxon>
        <taxon>Basidiomycota</taxon>
        <taxon>Agaricomycotina</taxon>
        <taxon>Agaricomycetes</taxon>
        <taxon>Hymenochaetales</taxon>
        <taxon>Schizoporaceae</taxon>
        <taxon>Schizopora</taxon>
    </lineage>
</organism>
<dbReference type="Proteomes" id="UP000053477">
    <property type="component" value="Unassembled WGS sequence"/>
</dbReference>
<sequence length="80" mass="8934">MFELIQILLGDRETRRATCHPGTRKPVLEEIQEWVTSKSTGSGIFWLHGSALTGKSATAMSIAEWADEKGILCSGYFFRD</sequence>
<protein>
    <recommendedName>
        <fullName evidence="2">Nephrocystin 3-like N-terminal domain-containing protein</fullName>
    </recommendedName>
</protein>
<evidence type="ECO:0000259" key="2">
    <source>
        <dbReference type="Pfam" id="PF24883"/>
    </source>
</evidence>
<keyword evidence="1" id="KW-0677">Repeat</keyword>
<evidence type="ECO:0000313" key="4">
    <source>
        <dbReference type="Proteomes" id="UP000053477"/>
    </source>
</evidence>
<evidence type="ECO:0000256" key="1">
    <source>
        <dbReference type="ARBA" id="ARBA00022737"/>
    </source>
</evidence>
<dbReference type="InParanoid" id="A0A0H2R724"/>
<dbReference type="OrthoDB" id="3267051at2759"/>
<gene>
    <name evidence="3" type="ORF">SCHPADRAFT_836415</name>
</gene>
<dbReference type="EMBL" id="KQ086130">
    <property type="protein sequence ID" value="KLO07610.1"/>
    <property type="molecule type" value="Genomic_DNA"/>
</dbReference>
<dbReference type="STRING" id="27342.A0A0H2R724"/>
<evidence type="ECO:0000313" key="3">
    <source>
        <dbReference type="EMBL" id="KLO07610.1"/>
    </source>
</evidence>
<dbReference type="Pfam" id="PF24883">
    <property type="entry name" value="NPHP3_N"/>
    <property type="match status" value="1"/>
</dbReference>
<dbReference type="AlphaFoldDB" id="A0A0H2R724"/>
<keyword evidence="4" id="KW-1185">Reference proteome</keyword>
<proteinExistence type="predicted"/>
<feature type="non-terminal residue" evidence="3">
    <location>
        <position position="80"/>
    </location>
</feature>
<dbReference type="InterPro" id="IPR056884">
    <property type="entry name" value="NPHP3-like_N"/>
</dbReference>
<feature type="domain" description="Nephrocystin 3-like N-terminal" evidence="2">
    <location>
        <begin position="29"/>
        <end position="79"/>
    </location>
</feature>
<accession>A0A0H2R724</accession>
<reference evidence="3 4" key="1">
    <citation type="submission" date="2015-04" db="EMBL/GenBank/DDBJ databases">
        <title>Complete genome sequence of Schizopora paradoxa KUC8140, a cosmopolitan wood degrader in East Asia.</title>
        <authorList>
            <consortium name="DOE Joint Genome Institute"/>
            <person name="Min B."/>
            <person name="Park H."/>
            <person name="Jang Y."/>
            <person name="Kim J.-J."/>
            <person name="Kim K.H."/>
            <person name="Pangilinan J."/>
            <person name="Lipzen A."/>
            <person name="Riley R."/>
            <person name="Grigoriev I.V."/>
            <person name="Spatafora J.W."/>
            <person name="Choi I.-G."/>
        </authorList>
    </citation>
    <scope>NUCLEOTIDE SEQUENCE [LARGE SCALE GENOMIC DNA]</scope>
    <source>
        <strain evidence="3 4">KUC8140</strain>
    </source>
</reference>
<name>A0A0H2R724_9AGAM</name>